<keyword evidence="4" id="KW-1185">Reference proteome</keyword>
<proteinExistence type="predicted"/>
<comment type="caution">
    <text evidence="3">The sequence shown here is derived from an EMBL/GenBank/DDBJ whole genome shotgun (WGS) entry which is preliminary data.</text>
</comment>
<evidence type="ECO:0000313" key="3">
    <source>
        <dbReference type="EMBL" id="KAG2382250.1"/>
    </source>
</evidence>
<sequence>MKSQEPSSSSSSELIPLHQQNSPSSTSTSKQSILGDLPVFNAKNFSKPNPRSHLNPPKLLYTHSKPKQIVTTDRTSLLQRHFEKLHLSANTNNTGGGQPSPSVGSSSSNSGLSKRNATDSSMSTTPYDRPTKTLKYN</sequence>
<organism evidence="3 4">
    <name type="scientific">Naegleria lovaniensis</name>
    <name type="common">Amoeba</name>
    <dbReference type="NCBI Taxonomy" id="51637"/>
    <lineage>
        <taxon>Eukaryota</taxon>
        <taxon>Discoba</taxon>
        <taxon>Heterolobosea</taxon>
        <taxon>Tetramitia</taxon>
        <taxon>Eutetramitia</taxon>
        <taxon>Vahlkampfiidae</taxon>
        <taxon>Naegleria</taxon>
    </lineage>
</organism>
<dbReference type="GeneID" id="68097907"/>
<dbReference type="RefSeq" id="XP_044547929.1">
    <property type="nucleotide sequence ID" value="XM_044695204.1"/>
</dbReference>
<reference evidence="3 4" key="1">
    <citation type="journal article" date="2018" name="BMC Genomics">
        <title>The genome of Naegleria lovaniensis, the basis for a comparative approach to unravel pathogenicity factors of the human pathogenic amoeba N. fowleri.</title>
        <authorList>
            <person name="Liechti N."/>
            <person name="Schurch N."/>
            <person name="Bruggmann R."/>
            <person name="Wittwer M."/>
        </authorList>
    </citation>
    <scope>NUCLEOTIDE SEQUENCE [LARGE SCALE GENOMIC DNA]</scope>
    <source>
        <strain evidence="3 4">ATCC 30569</strain>
    </source>
</reference>
<evidence type="ECO:0000313" key="4">
    <source>
        <dbReference type="Proteomes" id="UP000816034"/>
    </source>
</evidence>
<evidence type="ECO:0000256" key="1">
    <source>
        <dbReference type="SAM" id="MobiDB-lite"/>
    </source>
</evidence>
<feature type="compositionally biased region" description="Low complexity" evidence="1">
    <location>
        <begin position="99"/>
        <end position="113"/>
    </location>
</feature>
<dbReference type="Pfam" id="PF10172">
    <property type="entry name" value="DDA1"/>
    <property type="match status" value="1"/>
</dbReference>
<protein>
    <recommendedName>
        <fullName evidence="2">DET1- and DDB1-associated protein 1 domain-containing protein</fullName>
    </recommendedName>
</protein>
<dbReference type="AlphaFoldDB" id="A0AA88KK42"/>
<feature type="region of interest" description="Disordered" evidence="1">
    <location>
        <begin position="1"/>
        <end position="137"/>
    </location>
</feature>
<feature type="compositionally biased region" description="Low complexity" evidence="1">
    <location>
        <begin position="19"/>
        <end position="32"/>
    </location>
</feature>
<name>A0AA88KK42_NAELO</name>
<dbReference type="InterPro" id="IPR018276">
    <property type="entry name" value="DDA1_dom"/>
</dbReference>
<evidence type="ECO:0000259" key="2">
    <source>
        <dbReference type="Pfam" id="PF10172"/>
    </source>
</evidence>
<dbReference type="Proteomes" id="UP000816034">
    <property type="component" value="Unassembled WGS sequence"/>
</dbReference>
<dbReference type="EMBL" id="PYSW02000024">
    <property type="protein sequence ID" value="KAG2382250.1"/>
    <property type="molecule type" value="Genomic_DNA"/>
</dbReference>
<feature type="compositionally biased region" description="Polar residues" evidence="1">
    <location>
        <begin position="69"/>
        <end position="78"/>
    </location>
</feature>
<feature type="domain" description="DET1- and DDB1-associated protein 1" evidence="2">
    <location>
        <begin position="32"/>
        <end position="83"/>
    </location>
</feature>
<gene>
    <name evidence="3" type="ORF">C9374_005452</name>
</gene>
<accession>A0AA88KK42</accession>